<dbReference type="RefSeq" id="WP_018269800.1">
    <property type="nucleotide sequence ID" value="NZ_BJNL01000004.1"/>
</dbReference>
<dbReference type="EMBL" id="JBGBZA010000002">
    <property type="protein sequence ID" value="MEY9314264.1"/>
    <property type="molecule type" value="Genomic_DNA"/>
</dbReference>
<evidence type="ECO:0000313" key="2">
    <source>
        <dbReference type="Proteomes" id="UP001565471"/>
    </source>
</evidence>
<keyword evidence="2" id="KW-1185">Reference proteome</keyword>
<protein>
    <submittedName>
        <fullName evidence="1">Uncharacterized protein</fullName>
    </submittedName>
</protein>
<accession>A0ABV4ESZ4</accession>
<reference evidence="1 2" key="1">
    <citation type="submission" date="2024-07" db="EMBL/GenBank/DDBJ databases">
        <title>Genomic Encyclopedia of Type Strains, Phase V (KMG-V): Genome sequencing to study the core and pangenomes of soil and plant-associated prokaryotes.</title>
        <authorList>
            <person name="Whitman W."/>
        </authorList>
    </citation>
    <scope>NUCLEOTIDE SEQUENCE [LARGE SCALE GENOMIC DNA]</scope>
    <source>
        <strain evidence="1 2">USDA 415</strain>
    </source>
</reference>
<comment type="caution">
    <text evidence="1">The sequence shown here is derived from an EMBL/GenBank/DDBJ whole genome shotgun (WGS) entry which is preliminary data.</text>
</comment>
<sequence length="65" mass="7092">MTAERAAGVLWMTTCMMRTRLAVPHIPHVRPTDWIRGRRGVHAAMRDVGIINTKKNPAAQGAAGS</sequence>
<gene>
    <name evidence="1" type="ORF">ABIF29_001063</name>
</gene>
<evidence type="ECO:0000313" key="1">
    <source>
        <dbReference type="EMBL" id="MEY9314264.1"/>
    </source>
</evidence>
<dbReference type="Proteomes" id="UP001565471">
    <property type="component" value="Unassembled WGS sequence"/>
</dbReference>
<organism evidence="1 2">
    <name type="scientific">Bradyrhizobium elkanii</name>
    <dbReference type="NCBI Taxonomy" id="29448"/>
    <lineage>
        <taxon>Bacteria</taxon>
        <taxon>Pseudomonadati</taxon>
        <taxon>Pseudomonadota</taxon>
        <taxon>Alphaproteobacteria</taxon>
        <taxon>Hyphomicrobiales</taxon>
        <taxon>Nitrobacteraceae</taxon>
        <taxon>Bradyrhizobium</taxon>
    </lineage>
</organism>
<name>A0ABV4ESZ4_BRAEL</name>
<proteinExistence type="predicted"/>
<dbReference type="GeneID" id="92957368"/>